<dbReference type="Proteomes" id="UP000249547">
    <property type="component" value="Unassembled WGS sequence"/>
</dbReference>
<protein>
    <submittedName>
        <fullName evidence="3">Uncharacterized protein</fullName>
    </submittedName>
</protein>
<name>A0A327QIQ7_9BACT</name>
<keyword evidence="1" id="KW-0802">TPR repeat</keyword>
<organism evidence="3 4">
    <name type="scientific">Chitinophaga skermanii</name>
    <dbReference type="NCBI Taxonomy" id="331697"/>
    <lineage>
        <taxon>Bacteria</taxon>
        <taxon>Pseudomonadati</taxon>
        <taxon>Bacteroidota</taxon>
        <taxon>Chitinophagia</taxon>
        <taxon>Chitinophagales</taxon>
        <taxon>Chitinophagaceae</taxon>
        <taxon>Chitinophaga</taxon>
    </lineage>
</organism>
<evidence type="ECO:0000313" key="4">
    <source>
        <dbReference type="Proteomes" id="UP000249547"/>
    </source>
</evidence>
<evidence type="ECO:0000256" key="2">
    <source>
        <dbReference type="SAM" id="SignalP"/>
    </source>
</evidence>
<dbReference type="OrthoDB" id="9784036at2"/>
<dbReference type="AlphaFoldDB" id="A0A327QIQ7"/>
<keyword evidence="2" id="KW-0732">Signal</keyword>
<dbReference type="InterPro" id="IPR019734">
    <property type="entry name" value="TPR_rpt"/>
</dbReference>
<evidence type="ECO:0000313" key="3">
    <source>
        <dbReference type="EMBL" id="RAJ04240.1"/>
    </source>
</evidence>
<accession>A0A327QIQ7</accession>
<dbReference type="EMBL" id="QLLL01000005">
    <property type="protein sequence ID" value="RAJ04240.1"/>
    <property type="molecule type" value="Genomic_DNA"/>
</dbReference>
<gene>
    <name evidence="3" type="ORF">LX64_03120</name>
</gene>
<sequence length="293" mass="33812">MRKLCVQVLGWMLLSLTAFSQTQNNVQLQKMADDDQDARKVSNINWMVLNREDSIRRVEVFKLIAEGKVRTAKDHFNAGIVFQHGRDTVDSYMAVKSFESALQLDTTLNRWWYAAAVDRHLMRKGEPQIYGTQYTMNQSSGGKWVRYKIDTTKVSDAQRRYYRVETLAEQQEKERAMNLQSIQQYYSLSGSIDQTIQLIKSEFKKGQQSNYAISEEKINEFGYALLKQDKKQDALKVMQLNTELYPAGFNTFDSYGEVLLLVDQKKAAIKAYKKSLALNPGNENAKEVLKKLQ</sequence>
<dbReference type="Gene3D" id="1.25.40.10">
    <property type="entry name" value="Tetratricopeptide repeat domain"/>
    <property type="match status" value="1"/>
</dbReference>
<comment type="caution">
    <text evidence="3">The sequence shown here is derived from an EMBL/GenBank/DDBJ whole genome shotgun (WGS) entry which is preliminary data.</text>
</comment>
<feature type="repeat" description="TPR" evidence="1">
    <location>
        <begin position="249"/>
        <end position="282"/>
    </location>
</feature>
<dbReference type="RefSeq" id="WP_111598537.1">
    <property type="nucleotide sequence ID" value="NZ_QLLL01000005.1"/>
</dbReference>
<proteinExistence type="predicted"/>
<evidence type="ECO:0000256" key="1">
    <source>
        <dbReference type="PROSITE-ProRule" id="PRU00339"/>
    </source>
</evidence>
<feature type="chain" id="PRO_5016359887" evidence="2">
    <location>
        <begin position="21"/>
        <end position="293"/>
    </location>
</feature>
<feature type="signal peptide" evidence="2">
    <location>
        <begin position="1"/>
        <end position="20"/>
    </location>
</feature>
<keyword evidence="4" id="KW-1185">Reference proteome</keyword>
<dbReference type="InterPro" id="IPR011990">
    <property type="entry name" value="TPR-like_helical_dom_sf"/>
</dbReference>
<reference evidence="3 4" key="1">
    <citation type="submission" date="2018-06" db="EMBL/GenBank/DDBJ databases">
        <title>Genomic Encyclopedia of Archaeal and Bacterial Type Strains, Phase II (KMG-II): from individual species to whole genera.</title>
        <authorList>
            <person name="Goeker M."/>
        </authorList>
    </citation>
    <scope>NUCLEOTIDE SEQUENCE [LARGE SCALE GENOMIC DNA]</scope>
    <source>
        <strain evidence="3 4">DSM 23857</strain>
    </source>
</reference>
<dbReference type="SUPFAM" id="SSF48452">
    <property type="entry name" value="TPR-like"/>
    <property type="match status" value="1"/>
</dbReference>
<dbReference type="PROSITE" id="PS50005">
    <property type="entry name" value="TPR"/>
    <property type="match status" value="1"/>
</dbReference>